<gene>
    <name evidence="3" type="ORF">PgNI_04100</name>
</gene>
<dbReference type="AlphaFoldDB" id="A0A6P8BA24"/>
<feature type="compositionally biased region" description="Low complexity" evidence="1">
    <location>
        <begin position="29"/>
        <end position="43"/>
    </location>
</feature>
<proteinExistence type="predicted"/>
<evidence type="ECO:0000256" key="1">
    <source>
        <dbReference type="SAM" id="MobiDB-lite"/>
    </source>
</evidence>
<dbReference type="InterPro" id="IPR053169">
    <property type="entry name" value="MUG_Protein"/>
</dbReference>
<organism evidence="2 3">
    <name type="scientific">Pyricularia grisea</name>
    <name type="common">Crabgrass-specific blast fungus</name>
    <name type="synonym">Magnaporthe grisea</name>
    <dbReference type="NCBI Taxonomy" id="148305"/>
    <lineage>
        <taxon>Eukaryota</taxon>
        <taxon>Fungi</taxon>
        <taxon>Dikarya</taxon>
        <taxon>Ascomycota</taxon>
        <taxon>Pezizomycotina</taxon>
        <taxon>Sordariomycetes</taxon>
        <taxon>Sordariomycetidae</taxon>
        <taxon>Magnaporthales</taxon>
        <taxon>Pyriculariaceae</taxon>
        <taxon>Pyricularia</taxon>
    </lineage>
</organism>
<accession>A0A6P8BA24</accession>
<evidence type="ECO:0000313" key="3">
    <source>
        <dbReference type="RefSeq" id="XP_030984027.1"/>
    </source>
</evidence>
<sequence length="442" mass="48044">MVNPQHLGSVAARALVYFSARPSSNTQALSNNPLNSTQSLSSSNNTVGSQILAADKATYSQNTASAVTALQGWYNKDTGLWKTTGWWNAANCLQVLMDFTLYDRARSDSLGLRSVASNTFTQAQQNTAMANKVMQVDTGLVVSSYEPLLNGMAKRGKEFQRLAKRQGFGGFINDFYDDEGWWALAWIRSYDNYKDPGHLDIAENIFEDMRQGGDNTCGGGIWWSKERKYKNAIANQLYLAVAASLSNRSGTKKSSSYYRDIAVKQWAWLKGSGMINSDNLFNDGLTINANGSCTNNGMQTWTYNQGVVLGGLVELSSQTGDKTLIDDAYRIATAAVTKMTTSSGILKESCEPGNCGGDGPQFKGVLARNIRQLILAADSHANRAMLRDFILRNADSVWAKDRNPANNQLGIVWSGPYNAGKEPGADTQSSAMDVLVAAMAVA</sequence>
<dbReference type="RefSeq" id="XP_030984027.1">
    <property type="nucleotide sequence ID" value="XM_031124152.1"/>
</dbReference>
<dbReference type="Gene3D" id="1.50.10.20">
    <property type="match status" value="1"/>
</dbReference>
<evidence type="ECO:0000313" key="2">
    <source>
        <dbReference type="Proteomes" id="UP000515153"/>
    </source>
</evidence>
<protein>
    <recommendedName>
        <fullName evidence="4">Glycosyl hydrolase</fullName>
    </recommendedName>
</protein>
<dbReference type="GeneID" id="41959061"/>
<name>A0A6P8BA24_PYRGI</name>
<dbReference type="InterPro" id="IPR008928">
    <property type="entry name" value="6-hairpin_glycosidase_sf"/>
</dbReference>
<dbReference type="InterPro" id="IPR005198">
    <property type="entry name" value="Glyco_hydro_76"/>
</dbReference>
<dbReference type="SUPFAM" id="SSF48208">
    <property type="entry name" value="Six-hairpin glycosidases"/>
    <property type="match status" value="1"/>
</dbReference>
<dbReference type="Pfam" id="PF03663">
    <property type="entry name" value="Glyco_hydro_76"/>
    <property type="match status" value="1"/>
</dbReference>
<dbReference type="PANTHER" id="PTHR47791:SF1">
    <property type="entry name" value="ENDO MANNANASE, GH76 FAMILY (EUROFUNG)"/>
    <property type="match status" value="1"/>
</dbReference>
<dbReference type="OrthoDB" id="9984024at2759"/>
<feature type="region of interest" description="Disordered" evidence="1">
    <location>
        <begin position="24"/>
        <end position="43"/>
    </location>
</feature>
<dbReference type="GO" id="GO:0005975">
    <property type="term" value="P:carbohydrate metabolic process"/>
    <property type="evidence" value="ECO:0007669"/>
    <property type="project" value="InterPro"/>
</dbReference>
<keyword evidence="2" id="KW-1185">Reference proteome</keyword>
<evidence type="ECO:0008006" key="4">
    <source>
        <dbReference type="Google" id="ProtNLM"/>
    </source>
</evidence>
<dbReference type="PANTHER" id="PTHR47791">
    <property type="entry name" value="MEIOTICALLY UP-REGULATED GENE 191 PROTEIN"/>
    <property type="match status" value="1"/>
</dbReference>
<reference evidence="3" key="2">
    <citation type="submission" date="2019-10" db="EMBL/GenBank/DDBJ databases">
        <authorList>
            <consortium name="NCBI Genome Project"/>
        </authorList>
    </citation>
    <scope>NUCLEOTIDE SEQUENCE</scope>
    <source>
        <strain evidence="3">NI907</strain>
    </source>
</reference>
<reference evidence="3" key="3">
    <citation type="submission" date="2025-08" db="UniProtKB">
        <authorList>
            <consortium name="RefSeq"/>
        </authorList>
    </citation>
    <scope>IDENTIFICATION</scope>
    <source>
        <strain evidence="3">NI907</strain>
    </source>
</reference>
<dbReference type="Proteomes" id="UP000515153">
    <property type="component" value="Unplaced"/>
</dbReference>
<dbReference type="KEGG" id="pgri:PgNI_04100"/>
<reference evidence="3" key="1">
    <citation type="journal article" date="2019" name="Mol. Biol. Evol.">
        <title>Blast fungal genomes show frequent chromosomal changes, gene gains and losses, and effector gene turnover.</title>
        <authorList>
            <person name="Gomez Luciano L.B."/>
            <person name="Jason Tsai I."/>
            <person name="Chuma I."/>
            <person name="Tosa Y."/>
            <person name="Chen Y.H."/>
            <person name="Li J.Y."/>
            <person name="Li M.Y."/>
            <person name="Jade Lu M.Y."/>
            <person name="Nakayashiki H."/>
            <person name="Li W.H."/>
        </authorList>
    </citation>
    <scope>NUCLEOTIDE SEQUENCE</scope>
    <source>
        <strain evidence="3">NI907</strain>
    </source>
</reference>